<dbReference type="EMBL" id="LC171366">
    <property type="protein sequence ID" value="BBA73120.1"/>
    <property type="molecule type" value="Genomic_DNA"/>
</dbReference>
<dbReference type="AlphaFoldDB" id="A0A292GPH7"/>
<evidence type="ECO:0000313" key="1">
    <source>
        <dbReference type="EMBL" id="BBA73120.1"/>
    </source>
</evidence>
<reference evidence="1" key="1">
    <citation type="submission" date="2016-07" db="EMBL/GenBank/DDBJ databases">
        <title>Genomics reveals synergistic degradation of pyrene by five bacteria in a mangrove sediment-derived bacterial consortium.</title>
        <authorList>
            <person name="Wanapaisan P."/>
            <person name="Vejarano F."/>
            <person name="Chakraborty J."/>
            <person name="Shintani M."/>
            <person name="Muangchinda C."/>
            <person name="Laothamteep N."/>
            <person name="Suzuki-Minakuchi C."/>
            <person name="Inoue K."/>
            <person name="Nojiri H."/>
            <person name="Pinyakong O."/>
        </authorList>
    </citation>
    <scope>NUCLEOTIDE SEQUENCE</scope>
    <source>
        <strain evidence="1">PW1</strain>
    </source>
</reference>
<proteinExistence type="predicted"/>
<sequence>MARRNSDQISHIPDRNRLMKILGEVCFNTMARQLAESSFAISGNSIARCTASYRMHEDQTKSAQIRLIPLTSQADFIPDHI</sequence>
<name>A0A292GPH7_9HYPH</name>
<accession>A0A292GPH7</accession>
<protein>
    <submittedName>
        <fullName evidence="1">Beta-lactamase-like protein</fullName>
    </submittedName>
</protein>
<organism evidence="1">
    <name type="scientific">Ochrobactrum sp. PW1</name>
    <dbReference type="NCBI Taxonomy" id="1882222"/>
    <lineage>
        <taxon>Bacteria</taxon>
        <taxon>Pseudomonadati</taxon>
        <taxon>Pseudomonadota</taxon>
        <taxon>Alphaproteobacteria</taxon>
        <taxon>Hyphomicrobiales</taxon>
        <taxon>Brucellaceae</taxon>
        <taxon>Brucella/Ochrobactrum group</taxon>
        <taxon>Ochrobactrum</taxon>
    </lineage>
</organism>